<reference evidence="1 2" key="1">
    <citation type="submission" date="2019-03" db="EMBL/GenBank/DDBJ databases">
        <title>The genome sequence of a newly discovered highly antifungal drug resistant Aspergillus species, Aspergillus tanneri NIH 1004.</title>
        <authorList>
            <person name="Mounaud S."/>
            <person name="Singh I."/>
            <person name="Joardar V."/>
            <person name="Pakala S."/>
            <person name="Pakala S."/>
            <person name="Venepally P."/>
            <person name="Hoover J."/>
            <person name="Nierman W."/>
            <person name="Chung J."/>
            <person name="Losada L."/>
        </authorList>
    </citation>
    <scope>NUCLEOTIDE SEQUENCE [LARGE SCALE GENOMIC DNA]</scope>
    <source>
        <strain evidence="1 2">NIH1004</strain>
    </source>
</reference>
<keyword evidence="2" id="KW-1185">Reference proteome</keyword>
<organism evidence="1 2">
    <name type="scientific">Aspergillus tanneri</name>
    <dbReference type="NCBI Taxonomy" id="1220188"/>
    <lineage>
        <taxon>Eukaryota</taxon>
        <taxon>Fungi</taxon>
        <taxon>Dikarya</taxon>
        <taxon>Ascomycota</taxon>
        <taxon>Pezizomycotina</taxon>
        <taxon>Eurotiomycetes</taxon>
        <taxon>Eurotiomycetidae</taxon>
        <taxon>Eurotiales</taxon>
        <taxon>Aspergillaceae</taxon>
        <taxon>Aspergillus</taxon>
        <taxon>Aspergillus subgen. Circumdati</taxon>
    </lineage>
</organism>
<gene>
    <name evidence="1" type="ORF">EYZ11_013322</name>
</gene>
<dbReference type="AlphaFoldDB" id="A0A4S3IXX9"/>
<dbReference type="EMBL" id="SOSA01001362">
    <property type="protein sequence ID" value="THC87230.1"/>
    <property type="molecule type" value="Genomic_DNA"/>
</dbReference>
<evidence type="ECO:0000313" key="1">
    <source>
        <dbReference type="EMBL" id="THC87230.1"/>
    </source>
</evidence>
<comment type="caution">
    <text evidence="1">The sequence shown here is derived from an EMBL/GenBank/DDBJ whole genome shotgun (WGS) entry which is preliminary data.</text>
</comment>
<name>A0A4S3IXX9_9EURO</name>
<protein>
    <submittedName>
        <fullName evidence="1">Uncharacterized protein</fullName>
    </submittedName>
</protein>
<evidence type="ECO:0000313" key="2">
    <source>
        <dbReference type="Proteomes" id="UP000308092"/>
    </source>
</evidence>
<proteinExistence type="predicted"/>
<accession>A0A4S3IXX9</accession>
<sequence>MTPKEMMIITVMDAMETAVYSYVLVPAAYTGCYWRESGA</sequence>
<dbReference type="VEuPathDB" id="FungiDB:EYZ11_013322"/>
<dbReference type="Proteomes" id="UP000308092">
    <property type="component" value="Unassembled WGS sequence"/>
</dbReference>